<sequence>MAFAELLDRVGSTGRFQVLNVVLLCFPTLFMATHNLLQNFTAAVPGHHCRVSANLTCGDNGTGSLDCRHLFIPTDGQRTLQKCRRFVTLPRPAPGSNSTELGGMESREEPCLDGWVYEEEEFASTVVTEVRRVHARVEVASGASDSTGLSVPVGRDPKGHPYSPLLKDSTGPSVPVGRDPKGHPYSALWEDTI</sequence>
<dbReference type="Proteomes" id="UP000001646">
    <property type="component" value="Unplaced"/>
</dbReference>
<reference evidence="2" key="3">
    <citation type="submission" date="2025-09" db="UniProtKB">
        <authorList>
            <consortium name="Ensembl"/>
        </authorList>
    </citation>
    <scope>IDENTIFICATION</scope>
</reference>
<organism evidence="2 3">
    <name type="scientific">Anolis carolinensis</name>
    <name type="common">Green anole</name>
    <name type="synonym">American chameleon</name>
    <dbReference type="NCBI Taxonomy" id="28377"/>
    <lineage>
        <taxon>Eukaryota</taxon>
        <taxon>Metazoa</taxon>
        <taxon>Chordata</taxon>
        <taxon>Craniata</taxon>
        <taxon>Vertebrata</taxon>
        <taxon>Euteleostomi</taxon>
        <taxon>Lepidosauria</taxon>
        <taxon>Squamata</taxon>
        <taxon>Bifurcata</taxon>
        <taxon>Unidentata</taxon>
        <taxon>Episquamata</taxon>
        <taxon>Toxicofera</taxon>
        <taxon>Iguania</taxon>
        <taxon>Dactyloidae</taxon>
        <taxon>Anolis</taxon>
    </lineage>
</organism>
<dbReference type="GeneTree" id="ENSGT00940000154901"/>
<protein>
    <submittedName>
        <fullName evidence="2">Uncharacterized protein</fullName>
    </submittedName>
</protein>
<evidence type="ECO:0000313" key="2">
    <source>
        <dbReference type="Ensembl" id="ENSACAP00000026315.1"/>
    </source>
</evidence>
<dbReference type="InParanoid" id="A0A803STM5"/>
<accession>A0A803STM5</accession>
<reference evidence="2" key="1">
    <citation type="submission" date="2009-12" db="EMBL/GenBank/DDBJ databases">
        <title>The Genome Sequence of Anolis carolinensis (Green Anole Lizard).</title>
        <authorList>
            <consortium name="The Genome Sequencing Platform"/>
            <person name="Di Palma F."/>
            <person name="Alfoldi J."/>
            <person name="Heiman D."/>
            <person name="Young S."/>
            <person name="Grabherr M."/>
            <person name="Johnson J."/>
            <person name="Lander E.S."/>
            <person name="Lindblad-Toh K."/>
        </authorList>
    </citation>
    <scope>NUCLEOTIDE SEQUENCE [LARGE SCALE GENOMIC DNA]</scope>
    <source>
        <strain evidence="2">JBL SC #1</strain>
    </source>
</reference>
<feature type="region of interest" description="Disordered" evidence="1">
    <location>
        <begin position="142"/>
        <end position="193"/>
    </location>
</feature>
<name>A0A803STM5_ANOCA</name>
<evidence type="ECO:0000313" key="3">
    <source>
        <dbReference type="Proteomes" id="UP000001646"/>
    </source>
</evidence>
<keyword evidence="3" id="KW-1185">Reference proteome</keyword>
<evidence type="ECO:0000256" key="1">
    <source>
        <dbReference type="SAM" id="MobiDB-lite"/>
    </source>
</evidence>
<proteinExistence type="predicted"/>
<dbReference type="Ensembl" id="ENSACAT00000052926.1">
    <property type="protein sequence ID" value="ENSACAP00000026315.1"/>
    <property type="gene ID" value="ENSACAG00000042907.1"/>
</dbReference>
<reference evidence="2" key="2">
    <citation type="submission" date="2025-08" db="UniProtKB">
        <authorList>
            <consortium name="Ensembl"/>
        </authorList>
    </citation>
    <scope>IDENTIFICATION</scope>
</reference>
<dbReference type="AlphaFoldDB" id="A0A803STM5"/>